<evidence type="ECO:0000256" key="13">
    <source>
        <dbReference type="ARBA" id="ARBA00060891"/>
    </source>
</evidence>
<evidence type="ECO:0000256" key="2">
    <source>
        <dbReference type="ARBA" id="ARBA00004173"/>
    </source>
</evidence>
<dbReference type="Gene3D" id="3.50.50.60">
    <property type="entry name" value="FAD/NAD(P)-binding domain"/>
    <property type="match status" value="4"/>
</dbReference>
<evidence type="ECO:0000256" key="4">
    <source>
        <dbReference type="ARBA" id="ARBA00022719"/>
    </source>
</evidence>
<dbReference type="Proteomes" id="UP000694872">
    <property type="component" value="Unplaced"/>
</dbReference>
<dbReference type="GO" id="GO:0048038">
    <property type="term" value="F:quinone binding"/>
    <property type="evidence" value="ECO:0007669"/>
    <property type="project" value="UniProtKB-KW"/>
</dbReference>
<evidence type="ECO:0000256" key="6">
    <source>
        <dbReference type="ARBA" id="ARBA00022946"/>
    </source>
</evidence>
<evidence type="ECO:0000256" key="1">
    <source>
        <dbReference type="ARBA" id="ARBA00001974"/>
    </source>
</evidence>
<comment type="subcellular location">
    <subcellularLocation>
        <location evidence="2">Mitochondrion</location>
    </subcellularLocation>
</comment>
<keyword evidence="8" id="KW-0496">Mitochondrion</keyword>
<evidence type="ECO:0000256" key="10">
    <source>
        <dbReference type="ARBA" id="ARBA00052810"/>
    </source>
</evidence>
<comment type="catalytic activity">
    <reaction evidence="11">
        <text>a quinone + hydrogen sulfide + glutathione + H(+) = S-sulfanylglutathione + a quinol</text>
        <dbReference type="Rhea" id="RHEA:55156"/>
        <dbReference type="ChEBI" id="CHEBI:15378"/>
        <dbReference type="ChEBI" id="CHEBI:24646"/>
        <dbReference type="ChEBI" id="CHEBI:29919"/>
        <dbReference type="ChEBI" id="CHEBI:57925"/>
        <dbReference type="ChEBI" id="CHEBI:58905"/>
        <dbReference type="ChEBI" id="CHEBI:132124"/>
        <dbReference type="EC" id="1.8.5.8"/>
    </reaction>
    <physiologicalReaction direction="left-to-right" evidence="11">
        <dbReference type="Rhea" id="RHEA:55157"/>
    </physiologicalReaction>
</comment>
<protein>
    <recommendedName>
        <fullName evidence="15">Sulfide:quinone oxidoreductase, mitochondrial</fullName>
        <ecNumber evidence="14">1.8.5.8</ecNumber>
    </recommendedName>
    <alternativeName>
        <fullName evidence="16">Sulfide quinone oxidoreductase</fullName>
    </alternativeName>
</protein>
<name>A0AAJ6ZG94_PAPXU</name>
<evidence type="ECO:0000256" key="16">
    <source>
        <dbReference type="ARBA" id="ARBA00082958"/>
    </source>
</evidence>
<comment type="catalytic activity">
    <reaction evidence="9">
        <text>ubiquinone-10 + hydrogen sulfide + sulfite + 2 H(+) = ubiquinol-10 + thiosulfate</text>
        <dbReference type="Rhea" id="RHEA:38359"/>
        <dbReference type="ChEBI" id="CHEBI:15378"/>
        <dbReference type="ChEBI" id="CHEBI:17359"/>
        <dbReference type="ChEBI" id="CHEBI:29919"/>
        <dbReference type="ChEBI" id="CHEBI:33542"/>
        <dbReference type="ChEBI" id="CHEBI:46245"/>
        <dbReference type="ChEBI" id="CHEBI:64183"/>
    </reaction>
    <physiologicalReaction direction="left-to-right" evidence="9">
        <dbReference type="Rhea" id="RHEA:38360"/>
    </physiologicalReaction>
</comment>
<evidence type="ECO:0000256" key="7">
    <source>
        <dbReference type="ARBA" id="ARBA00023002"/>
    </source>
</evidence>
<keyword evidence="7" id="KW-0560">Oxidoreductase</keyword>
<dbReference type="PANTHER" id="PTHR10632">
    <property type="entry name" value="SULFIDE:QUINONE OXIDOREDUCTASE"/>
    <property type="match status" value="1"/>
</dbReference>
<dbReference type="GO" id="GO:0106436">
    <property type="term" value="F:glutathione-dependent sulfide quinone oxidoreductase activity"/>
    <property type="evidence" value="ECO:0007669"/>
    <property type="project" value="UniProtKB-EC"/>
</dbReference>
<comment type="cofactor">
    <cofactor evidence="1">
        <name>FAD</name>
        <dbReference type="ChEBI" id="CHEBI:57692"/>
    </cofactor>
</comment>
<evidence type="ECO:0000256" key="8">
    <source>
        <dbReference type="ARBA" id="ARBA00023128"/>
    </source>
</evidence>
<dbReference type="GO" id="GO:0071949">
    <property type="term" value="F:FAD binding"/>
    <property type="evidence" value="ECO:0007669"/>
    <property type="project" value="TreeGrafter"/>
</dbReference>
<evidence type="ECO:0000256" key="11">
    <source>
        <dbReference type="ARBA" id="ARBA00052986"/>
    </source>
</evidence>
<dbReference type="EC" id="1.8.5.8" evidence="14"/>
<dbReference type="Pfam" id="PF07992">
    <property type="entry name" value="Pyr_redox_2"/>
    <property type="match status" value="2"/>
</dbReference>
<evidence type="ECO:0000256" key="15">
    <source>
        <dbReference type="ARBA" id="ARBA00070160"/>
    </source>
</evidence>
<dbReference type="InterPro" id="IPR015904">
    <property type="entry name" value="Sulphide_quinone_reductase"/>
</dbReference>
<dbReference type="GO" id="GO:0070221">
    <property type="term" value="P:sulfide oxidation, using sulfide:quinone oxidoreductase"/>
    <property type="evidence" value="ECO:0007669"/>
    <property type="project" value="TreeGrafter"/>
</dbReference>
<comment type="similarity">
    <text evidence="13">Belongs to the SQRD family.</text>
</comment>
<reference evidence="18" key="1">
    <citation type="submission" date="2025-08" db="UniProtKB">
        <authorList>
            <consortium name="RefSeq"/>
        </authorList>
    </citation>
    <scope>IDENTIFICATION</scope>
</reference>
<feature type="domain" description="FAD/NAD(P)-binding" evidence="17">
    <location>
        <begin position="490"/>
        <end position="604"/>
    </location>
</feature>
<accession>A0AAJ6ZG94</accession>
<evidence type="ECO:0000256" key="9">
    <source>
        <dbReference type="ARBA" id="ARBA00051038"/>
    </source>
</evidence>
<dbReference type="InterPro" id="IPR036188">
    <property type="entry name" value="FAD/NAD-bd_sf"/>
</dbReference>
<dbReference type="CTD" id="58472"/>
<dbReference type="InterPro" id="IPR023753">
    <property type="entry name" value="FAD/NAD-binding_dom"/>
</dbReference>
<dbReference type="GeneID" id="106120989"/>
<dbReference type="RefSeq" id="XP_013171914.1">
    <property type="nucleotide sequence ID" value="XM_013316460.1"/>
</dbReference>
<sequence length="894" mass="100628">MNNLILRLQNTKIISTSIRSLSLSASLNKNYSCKLLVVGGGSGGCTIAAKFTKRLKKDSVIVLEPSSKHYYQPLFTLVGAGVKPVSSTCRSEKSVLPAAAKWIQDSAQCIDAENCRVTTANGDVINYEYIVIAVGLNNDYSKVPGLSEALKDENSGVSTIFDAAYCEKTWRDMQRFKGGNAIFTYPNSPLKCPGAPQKIAYLADSYFTKVNVRSKANIVYNTCLPVIFGVKKYADVLLKVVERKNIQVNYKTVLKQLDHTKREAVFYCTQDTSKELTMPYGMLHVAPPMCTPDFLRNSPGIVDAAGFLTVDKFTLQHEKYNNMYGIGDCTNTPNSKTAAAIAKQSYVLEHNLMQTMKKDHPTEQYNGYGACPLVTSYNTCIIAEFLYDGVPRETFPINQARESIMAYYMKRDLFPFLYWHFMLKGNYNGPEFVRRIINPFAYSTTLRKYDLIKKNNYSMATLLWKQRNILWSSCRQYYSMAMSHQKYKCKVVIVGGGAGGCSIAWRLARLLRGKDIIVLEPSEVHFYQPMFSLVGAGIKPYSDSHRPLQALIPEDVIWIKDHADGFDPSHNVVHTRWGKKIHYEFMVVAVGLKNDYDKIPGLVKALDDPTSCVNSTFSSQYCEKTWRCVRGFGGGHVLFTFPRQVGKCSGAALKIMFLSDDHWRRQKLEERTNITFVTGGDMLFGVQKYSAALHKITVRKNIAVNRSLELMELSKTGATFITNNGQCITFPYAFLHVTPPMSPPTCLSSCAHLTSDEGYLDVDKYTLQHKLYPNIYGVGDCINTTNSKTAAAVARQSYVVARNLSKTMEGKPPVVKYEGYGACPVMTSYVRGILAESVYDKKPFETFPFDQSNEHKLIAFLTKTYLPYLYWNKLIKGKWNGPLTLRKIINPLRK</sequence>
<dbReference type="KEGG" id="pxu:106120989"/>
<gene>
    <name evidence="18" type="primary">LOC106120989</name>
</gene>
<dbReference type="GO" id="GO:0070224">
    <property type="term" value="F:sulfide:quinone oxidoreductase activity"/>
    <property type="evidence" value="ECO:0007669"/>
    <property type="project" value="TreeGrafter"/>
</dbReference>
<keyword evidence="4" id="KW-0874">Quinone</keyword>
<proteinExistence type="inferred from homology"/>
<evidence type="ECO:0000313" key="18">
    <source>
        <dbReference type="RefSeq" id="XP_013171914.1"/>
    </source>
</evidence>
<keyword evidence="6" id="KW-0809">Transit peptide</keyword>
<keyword evidence="3" id="KW-0285">Flavoprotein</keyword>
<dbReference type="GO" id="GO:0005739">
    <property type="term" value="C:mitochondrion"/>
    <property type="evidence" value="ECO:0007669"/>
    <property type="project" value="UniProtKB-SubCell"/>
</dbReference>
<dbReference type="SUPFAM" id="SSF51905">
    <property type="entry name" value="FAD/NAD(P)-binding domain"/>
    <property type="match status" value="3"/>
</dbReference>
<dbReference type="AlphaFoldDB" id="A0AAJ6ZG94"/>
<comment type="function">
    <text evidence="12">Catalyzes the oxidation of hydrogen sulfide with the help of a quinone, such as ubiquinone-10, giving rise to thiosulfate and ultimately to sulfane (molecular sulfur) atoms. Requires an additional electron acceptor; can use sulfite, sulfide or cyanide (in vitro). It is believed the in vivo electron acceptor is glutathione.</text>
</comment>
<evidence type="ECO:0000256" key="3">
    <source>
        <dbReference type="ARBA" id="ARBA00022630"/>
    </source>
</evidence>
<evidence type="ECO:0000256" key="14">
    <source>
        <dbReference type="ARBA" id="ARBA00066447"/>
    </source>
</evidence>
<evidence type="ECO:0000256" key="5">
    <source>
        <dbReference type="ARBA" id="ARBA00022827"/>
    </source>
</evidence>
<comment type="catalytic activity">
    <reaction evidence="10">
        <text>ubiquinone-10 + hydrogen sulfide + glutathione + H(+) = S-sulfanylglutathione + ubiquinol-10</text>
        <dbReference type="Rhea" id="RHEA:62608"/>
        <dbReference type="ChEBI" id="CHEBI:15378"/>
        <dbReference type="ChEBI" id="CHEBI:29919"/>
        <dbReference type="ChEBI" id="CHEBI:46245"/>
        <dbReference type="ChEBI" id="CHEBI:57925"/>
        <dbReference type="ChEBI" id="CHEBI:58905"/>
        <dbReference type="ChEBI" id="CHEBI:64183"/>
    </reaction>
    <physiologicalReaction direction="left-to-right" evidence="10">
        <dbReference type="Rhea" id="RHEA:62609"/>
    </physiologicalReaction>
</comment>
<keyword evidence="5" id="KW-0274">FAD</keyword>
<evidence type="ECO:0000259" key="17">
    <source>
        <dbReference type="Pfam" id="PF07992"/>
    </source>
</evidence>
<dbReference type="PANTHER" id="PTHR10632:SF2">
    <property type="entry name" value="SULFIDE:QUINONE OXIDOREDUCTASE, MITOCHONDRIAL"/>
    <property type="match status" value="1"/>
</dbReference>
<feature type="domain" description="FAD/NAD(P)-binding" evidence="17">
    <location>
        <begin position="34"/>
        <end position="165"/>
    </location>
</feature>
<evidence type="ECO:0000256" key="12">
    <source>
        <dbReference type="ARBA" id="ARBA00059167"/>
    </source>
</evidence>
<dbReference type="FunFam" id="3.50.50.60:FF:000034">
    <property type="entry name" value="sulfide:quinone oxidoreductase, mitochondrial"/>
    <property type="match status" value="1"/>
</dbReference>
<organism evidence="18">
    <name type="scientific">Papilio xuthus</name>
    <name type="common">Asian swallowtail butterfly</name>
    <dbReference type="NCBI Taxonomy" id="66420"/>
    <lineage>
        <taxon>Eukaryota</taxon>
        <taxon>Metazoa</taxon>
        <taxon>Ecdysozoa</taxon>
        <taxon>Arthropoda</taxon>
        <taxon>Hexapoda</taxon>
        <taxon>Insecta</taxon>
        <taxon>Pterygota</taxon>
        <taxon>Neoptera</taxon>
        <taxon>Endopterygota</taxon>
        <taxon>Lepidoptera</taxon>
        <taxon>Glossata</taxon>
        <taxon>Ditrysia</taxon>
        <taxon>Papilionoidea</taxon>
        <taxon>Papilionidae</taxon>
        <taxon>Papilioninae</taxon>
        <taxon>Papilio</taxon>
    </lineage>
</organism>